<organism evidence="2 3">
    <name type="scientific">Chryseobacterium oryctis</name>
    <dbReference type="NCBI Taxonomy" id="2952618"/>
    <lineage>
        <taxon>Bacteria</taxon>
        <taxon>Pseudomonadati</taxon>
        <taxon>Bacteroidota</taxon>
        <taxon>Flavobacteriia</taxon>
        <taxon>Flavobacteriales</taxon>
        <taxon>Weeksellaceae</taxon>
        <taxon>Chryseobacterium group</taxon>
        <taxon>Chryseobacterium</taxon>
    </lineage>
</organism>
<comment type="caution">
    <text evidence="2">The sequence shown here is derived from an EMBL/GenBank/DDBJ whole genome shotgun (WGS) entry which is preliminary data.</text>
</comment>
<dbReference type="Proteomes" id="UP001163719">
    <property type="component" value="Unassembled WGS sequence"/>
</dbReference>
<proteinExistence type="predicted"/>
<reference evidence="2" key="1">
    <citation type="submission" date="2022-10" db="EMBL/GenBank/DDBJ databases">
        <title>Chryseobacterium babae sp. nov. isolated from the gut of the beetle Oryctes rhinoceros, and Chryseobacterium kimseyorum sp. nov., isolated from a stick insect rearing cage.</title>
        <authorList>
            <person name="Shelomi M."/>
            <person name="Han C.-J."/>
            <person name="Chen W.-M."/>
            <person name="Chen H.-K."/>
            <person name="Liaw S.-J."/>
            <person name="Muhle E."/>
            <person name="Clermont D."/>
        </authorList>
    </citation>
    <scope>NUCLEOTIDE SEQUENCE</scope>
    <source>
        <strain evidence="2">WLa1L2M3</strain>
    </source>
</reference>
<protein>
    <submittedName>
        <fullName evidence="2">META domain-containing protein</fullName>
    </submittedName>
</protein>
<dbReference type="InterPro" id="IPR038670">
    <property type="entry name" value="HslJ-like_sf"/>
</dbReference>
<dbReference type="RefSeq" id="WP_264742552.1">
    <property type="nucleotide sequence ID" value="NZ_JAPDHV010000002.1"/>
</dbReference>
<dbReference type="EMBL" id="JAPDHV010000002">
    <property type="protein sequence ID" value="MCW3160601.1"/>
    <property type="molecule type" value="Genomic_DNA"/>
</dbReference>
<feature type="domain" description="DUF306" evidence="1">
    <location>
        <begin position="39"/>
        <end position="144"/>
    </location>
</feature>
<gene>
    <name evidence="2" type="ORF">OH806_04885</name>
</gene>
<evidence type="ECO:0000313" key="3">
    <source>
        <dbReference type="Proteomes" id="UP001163719"/>
    </source>
</evidence>
<sequence>MKNILLSILTFLFLGMVWNCTPTKGKDSQNITEIHKIQREWMLVSFGDFSKPELIKNKAKISLTGKIENEKIKGTAFMGCNTMFFTSEFKKDGSVKFSDIGGTLMACQDMELELYFSEKFKNMTKYSIEGHFLTLTDDNGNSMRFIASDWD</sequence>
<dbReference type="Gene3D" id="2.40.128.270">
    <property type="match status" value="1"/>
</dbReference>
<evidence type="ECO:0000259" key="1">
    <source>
        <dbReference type="Pfam" id="PF03724"/>
    </source>
</evidence>
<keyword evidence="3" id="KW-1185">Reference proteome</keyword>
<accession>A0ABT3HLF4</accession>
<name>A0ABT3HLF4_9FLAO</name>
<dbReference type="InterPro" id="IPR005184">
    <property type="entry name" value="DUF306_Meta_HslJ"/>
</dbReference>
<evidence type="ECO:0000313" key="2">
    <source>
        <dbReference type="EMBL" id="MCW3160601.1"/>
    </source>
</evidence>
<dbReference type="Pfam" id="PF03724">
    <property type="entry name" value="META"/>
    <property type="match status" value="1"/>
</dbReference>